<keyword evidence="14" id="KW-1185">Reference proteome</keyword>
<evidence type="ECO:0000256" key="5">
    <source>
        <dbReference type="ARBA" id="ARBA00013066"/>
    </source>
</evidence>
<evidence type="ECO:0000256" key="9">
    <source>
        <dbReference type="ARBA" id="ARBA00022842"/>
    </source>
</evidence>
<dbReference type="EMBL" id="UFQB01000001">
    <property type="protein sequence ID" value="SSW61906.1"/>
    <property type="molecule type" value="Genomic_DNA"/>
</dbReference>
<reference evidence="13 14" key="1">
    <citation type="submission" date="2018-07" db="EMBL/GenBank/DDBJ databases">
        <authorList>
            <person name="Peeters C."/>
        </authorList>
    </citation>
    <scope>NUCLEOTIDE SEQUENCE [LARGE SCALE GENOMIC DNA]</scope>
    <source>
        <strain evidence="13 14">LMG 3411</strain>
    </source>
</reference>
<dbReference type="InterPro" id="IPR023214">
    <property type="entry name" value="HAD_sf"/>
</dbReference>
<accession>A0A446C2B8</accession>
<dbReference type="EC" id="3.1.3.45" evidence="5"/>
<dbReference type="InterPro" id="IPR036412">
    <property type="entry name" value="HAD-like_sf"/>
</dbReference>
<evidence type="ECO:0000256" key="7">
    <source>
        <dbReference type="ARBA" id="ARBA00022723"/>
    </source>
</evidence>
<gene>
    <name evidence="13" type="ORF">AGI3411_00148</name>
</gene>
<dbReference type="GO" id="GO:0046872">
    <property type="term" value="F:metal ion binding"/>
    <property type="evidence" value="ECO:0007669"/>
    <property type="project" value="UniProtKB-KW"/>
</dbReference>
<evidence type="ECO:0000256" key="11">
    <source>
        <dbReference type="PIRSR" id="PIRSR006118-1"/>
    </source>
</evidence>
<feature type="binding site" evidence="12">
    <location>
        <position position="131"/>
    </location>
    <ligand>
        <name>Mg(2+)</name>
        <dbReference type="ChEBI" id="CHEBI:18420"/>
    </ligand>
</feature>
<evidence type="ECO:0000256" key="12">
    <source>
        <dbReference type="PIRSR" id="PIRSR006118-2"/>
    </source>
</evidence>
<feature type="binding site" evidence="12">
    <location>
        <position position="38"/>
    </location>
    <ligand>
        <name>Mg(2+)</name>
        <dbReference type="ChEBI" id="CHEBI:18420"/>
    </ligand>
</feature>
<dbReference type="SFLD" id="SFLDG01138">
    <property type="entry name" value="C1.6.2:_Deoxy-d-mannose-octulo"/>
    <property type="match status" value="1"/>
</dbReference>
<protein>
    <recommendedName>
        <fullName evidence="6">3-deoxy-D-manno-octulosonate 8-phosphate phosphatase KdsC</fullName>
        <ecNumber evidence="5">3.1.3.45</ecNumber>
    </recommendedName>
    <alternativeName>
        <fullName evidence="10">KDO 8-P phosphatase</fullName>
    </alternativeName>
</protein>
<feature type="binding site" evidence="11">
    <location>
        <position position="84"/>
    </location>
    <ligand>
        <name>substrate</name>
    </ligand>
</feature>
<feature type="binding site" evidence="11">
    <location>
        <position position="92"/>
    </location>
    <ligand>
        <name>substrate</name>
    </ligand>
</feature>
<comment type="subunit">
    <text evidence="4">Homotetramer.</text>
</comment>
<evidence type="ECO:0000313" key="13">
    <source>
        <dbReference type="EMBL" id="SSW61906.1"/>
    </source>
</evidence>
<organism evidence="13 14">
    <name type="scientific">Achromobacter agilis</name>
    <dbReference type="NCBI Taxonomy" id="1353888"/>
    <lineage>
        <taxon>Bacteria</taxon>
        <taxon>Pseudomonadati</taxon>
        <taxon>Pseudomonadota</taxon>
        <taxon>Betaproteobacteria</taxon>
        <taxon>Burkholderiales</taxon>
        <taxon>Alcaligenaceae</taxon>
        <taxon>Achromobacter</taxon>
    </lineage>
</organism>
<evidence type="ECO:0000256" key="4">
    <source>
        <dbReference type="ARBA" id="ARBA00011881"/>
    </source>
</evidence>
<name>A0A446C2B8_9BURK</name>
<dbReference type="PANTHER" id="PTHR21485">
    <property type="entry name" value="HAD SUPERFAMILY MEMBERS CMAS AND KDSC"/>
    <property type="match status" value="1"/>
</dbReference>
<feature type="binding site" evidence="11">
    <location>
        <position position="69"/>
    </location>
    <ligand>
        <name>substrate</name>
    </ligand>
</feature>
<proteinExistence type="inferred from homology"/>
<keyword evidence="9 12" id="KW-0460">Magnesium</keyword>
<sequence>MTMTLSASLTHPADALVLARIPANVRERAAAVRLMVFDVDGVLTDGSLYYGESGELQKRFNALDGHGLRLLMEGGLKVALMTGRSGPIVARRAAELGIAEVVQGVRDKGGALSELAQRSGVQLNQAGYMGDDIIDLPAMQRAGFAASVPNAPGYVSQAAHWISSQPGGSGAVRECCDLLLAAQGRLGAFLAAPGLLGPGAIQ</sequence>
<dbReference type="Proteomes" id="UP000289184">
    <property type="component" value="Unassembled WGS sequence"/>
</dbReference>
<evidence type="ECO:0000256" key="10">
    <source>
        <dbReference type="ARBA" id="ARBA00031051"/>
    </source>
</evidence>
<feature type="binding site" evidence="11">
    <location>
        <position position="40"/>
    </location>
    <ligand>
        <name>substrate</name>
    </ligand>
</feature>
<dbReference type="SUPFAM" id="SSF56784">
    <property type="entry name" value="HAD-like"/>
    <property type="match status" value="1"/>
</dbReference>
<keyword evidence="8 13" id="KW-0378">Hydrolase</keyword>
<dbReference type="SFLD" id="SFLDG01136">
    <property type="entry name" value="C1.6:_Phosphoserine_Phosphatas"/>
    <property type="match status" value="1"/>
</dbReference>
<keyword evidence="7 12" id="KW-0479">Metal-binding</keyword>
<dbReference type="PANTHER" id="PTHR21485:SF3">
    <property type="entry name" value="N-ACYLNEURAMINATE CYTIDYLYLTRANSFERASE"/>
    <property type="match status" value="1"/>
</dbReference>
<feature type="binding site" evidence="11">
    <location>
        <position position="108"/>
    </location>
    <ligand>
        <name>substrate</name>
    </ligand>
</feature>
<dbReference type="GO" id="GO:0008781">
    <property type="term" value="F:N-acylneuraminate cytidylyltransferase activity"/>
    <property type="evidence" value="ECO:0007669"/>
    <property type="project" value="TreeGrafter"/>
</dbReference>
<comment type="similarity">
    <text evidence="3">Belongs to the KdsC family.</text>
</comment>
<evidence type="ECO:0000256" key="1">
    <source>
        <dbReference type="ARBA" id="ARBA00000898"/>
    </source>
</evidence>
<dbReference type="CDD" id="cd01630">
    <property type="entry name" value="HAD_KDO-like"/>
    <property type="match status" value="1"/>
</dbReference>
<dbReference type="PIRSF" id="PIRSF006118">
    <property type="entry name" value="KDO8-P_Ptase"/>
    <property type="match status" value="1"/>
</dbReference>
<dbReference type="InterPro" id="IPR010023">
    <property type="entry name" value="KdsC_fam"/>
</dbReference>
<dbReference type="Pfam" id="PF08282">
    <property type="entry name" value="Hydrolase_3"/>
    <property type="match status" value="1"/>
</dbReference>
<dbReference type="AlphaFoldDB" id="A0A446C2B8"/>
<evidence type="ECO:0000313" key="14">
    <source>
        <dbReference type="Proteomes" id="UP000289184"/>
    </source>
</evidence>
<dbReference type="FunFam" id="3.40.50.1000:FF:000029">
    <property type="entry name" value="3-deoxy-D-manno-octulosonate 8-phosphate phosphatase KdsC"/>
    <property type="match status" value="1"/>
</dbReference>
<dbReference type="SFLD" id="SFLDS00003">
    <property type="entry name" value="Haloacid_Dehalogenase"/>
    <property type="match status" value="1"/>
</dbReference>
<evidence type="ECO:0000256" key="3">
    <source>
        <dbReference type="ARBA" id="ARBA00005893"/>
    </source>
</evidence>
<dbReference type="Gene3D" id="3.40.50.1000">
    <property type="entry name" value="HAD superfamily/HAD-like"/>
    <property type="match status" value="1"/>
</dbReference>
<evidence type="ECO:0000256" key="2">
    <source>
        <dbReference type="ARBA" id="ARBA00001946"/>
    </source>
</evidence>
<dbReference type="RefSeq" id="WP_208747993.1">
    <property type="nucleotide sequence ID" value="NZ_UFQB01000001.1"/>
</dbReference>
<comment type="cofactor">
    <cofactor evidence="2 12">
        <name>Mg(2+)</name>
        <dbReference type="ChEBI" id="CHEBI:18420"/>
    </cofactor>
</comment>
<dbReference type="GO" id="GO:0019143">
    <property type="term" value="F:3-deoxy-manno-octulosonate-8-phosphatase activity"/>
    <property type="evidence" value="ECO:0007669"/>
    <property type="project" value="UniProtKB-EC"/>
</dbReference>
<comment type="catalytic activity">
    <reaction evidence="1">
        <text>3-deoxy-alpha-D-manno-2-octulosonate-8-phosphate + H2O = 3-deoxy-alpha-D-manno-oct-2-ulosonate + phosphate</text>
        <dbReference type="Rhea" id="RHEA:11500"/>
        <dbReference type="ChEBI" id="CHEBI:15377"/>
        <dbReference type="ChEBI" id="CHEBI:43474"/>
        <dbReference type="ChEBI" id="CHEBI:85985"/>
        <dbReference type="ChEBI" id="CHEBI:85986"/>
        <dbReference type="EC" id="3.1.3.45"/>
    </reaction>
</comment>
<dbReference type="NCBIfam" id="TIGR01670">
    <property type="entry name" value="KdsC-phosphatas"/>
    <property type="match status" value="1"/>
</dbReference>
<evidence type="ECO:0000256" key="6">
    <source>
        <dbReference type="ARBA" id="ARBA00020092"/>
    </source>
</evidence>
<evidence type="ECO:0000256" key="8">
    <source>
        <dbReference type="ARBA" id="ARBA00022801"/>
    </source>
</evidence>
<dbReference type="InterPro" id="IPR050793">
    <property type="entry name" value="CMP-NeuNAc_synthase"/>
</dbReference>